<reference evidence="2" key="1">
    <citation type="submission" date="2022-07" db="EMBL/GenBank/DDBJ databases">
        <title>Chromosome-level genome of Muraenolepis orangiensis.</title>
        <authorList>
            <person name="Kim J."/>
        </authorList>
    </citation>
    <scope>NUCLEOTIDE SEQUENCE</scope>
    <source>
        <strain evidence="2">KU_S4_2022</strain>
        <tissue evidence="2">Muscle</tissue>
    </source>
</reference>
<proteinExistence type="predicted"/>
<evidence type="ECO:0000256" key="1">
    <source>
        <dbReference type="SAM" id="MobiDB-lite"/>
    </source>
</evidence>
<dbReference type="AlphaFoldDB" id="A0A9Q0DAJ5"/>
<comment type="caution">
    <text evidence="2">The sequence shown here is derived from an EMBL/GenBank/DDBJ whole genome shotgun (WGS) entry which is preliminary data.</text>
</comment>
<dbReference type="EMBL" id="JANIIK010000583">
    <property type="protein sequence ID" value="KAJ3583037.1"/>
    <property type="molecule type" value="Genomic_DNA"/>
</dbReference>
<feature type="region of interest" description="Disordered" evidence="1">
    <location>
        <begin position="192"/>
        <end position="222"/>
    </location>
</feature>
<gene>
    <name evidence="2" type="ORF">NHX12_034533</name>
</gene>
<accession>A0A9Q0DAJ5</accession>
<name>A0A9Q0DAJ5_9TELE</name>
<evidence type="ECO:0000313" key="2">
    <source>
        <dbReference type="EMBL" id="KAJ3583037.1"/>
    </source>
</evidence>
<keyword evidence="3" id="KW-1185">Reference proteome</keyword>
<protein>
    <submittedName>
        <fullName evidence="2">Uncharacterized protein</fullName>
    </submittedName>
</protein>
<organism evidence="2 3">
    <name type="scientific">Muraenolepis orangiensis</name>
    <name type="common">Patagonian moray cod</name>
    <dbReference type="NCBI Taxonomy" id="630683"/>
    <lineage>
        <taxon>Eukaryota</taxon>
        <taxon>Metazoa</taxon>
        <taxon>Chordata</taxon>
        <taxon>Craniata</taxon>
        <taxon>Vertebrata</taxon>
        <taxon>Euteleostomi</taxon>
        <taxon>Actinopterygii</taxon>
        <taxon>Neopterygii</taxon>
        <taxon>Teleostei</taxon>
        <taxon>Neoteleostei</taxon>
        <taxon>Acanthomorphata</taxon>
        <taxon>Zeiogadaria</taxon>
        <taxon>Gadariae</taxon>
        <taxon>Gadiformes</taxon>
        <taxon>Muraenolepidoidei</taxon>
        <taxon>Muraenolepididae</taxon>
        <taxon>Muraenolepis</taxon>
    </lineage>
</organism>
<sequence>MLYNVPGSRVWRGYPARLQGLERVPCQAPRFWRGYPARLQGLKRVPCQAPWSGEGTLLGSRVWRGYPARLQGLERVPCQAPGSEEGTLLGSRVWRGYPARLQGLERVPCQASRVFSCRLQVRLSRLPWMKETSLECMSPFPGTTAKNDYLRPVRHALCVLNCVLRYPKVLQWPSPTAVQLMSRTPQCIAPQSRSSCPGHLSASLPKDAPHVQDTSVHRSPKPLLMSRTPQCIAPQRRSSCPGHLSASLPKAAPHFQDTSVHRSPKPLLMSRTPQCIAPQRRSSCPGHLSASLPKAARLDYETKIKPAGAGGWTPGGTCGTPPPSIILACLLPLAVLLVRAALLPPCFSNRLELIRRGWERPARPTPHSVRNGDGMTGLKL</sequence>
<dbReference type="Proteomes" id="UP001148018">
    <property type="component" value="Unassembled WGS sequence"/>
</dbReference>
<evidence type="ECO:0000313" key="3">
    <source>
        <dbReference type="Proteomes" id="UP001148018"/>
    </source>
</evidence>
<feature type="region of interest" description="Disordered" evidence="1">
    <location>
        <begin position="361"/>
        <end position="380"/>
    </location>
</feature>